<sequence length="122" mass="13729">MEERLTQPVLEKAQELKVTRSYILGTRIGSSAAELVQECKLSVSQCANQTAFAVAGDNHISARKRRIVASFQESELQERRVSFSDQQPGILKDARISGTITRNINRHLLYQILKQLMGSQQN</sequence>
<evidence type="ECO:0000313" key="2">
    <source>
        <dbReference type="WBParaSite" id="jg1389"/>
    </source>
</evidence>
<keyword evidence="1" id="KW-1185">Reference proteome</keyword>
<dbReference type="WBParaSite" id="jg1389">
    <property type="protein sequence ID" value="jg1389"/>
    <property type="gene ID" value="jg1389"/>
</dbReference>
<name>A0A915CY26_9BILA</name>
<accession>A0A915CY26</accession>
<dbReference type="AlphaFoldDB" id="A0A915CY26"/>
<dbReference type="Proteomes" id="UP000887574">
    <property type="component" value="Unplaced"/>
</dbReference>
<evidence type="ECO:0000313" key="1">
    <source>
        <dbReference type="Proteomes" id="UP000887574"/>
    </source>
</evidence>
<reference evidence="2" key="1">
    <citation type="submission" date="2022-11" db="UniProtKB">
        <authorList>
            <consortium name="WormBaseParasite"/>
        </authorList>
    </citation>
    <scope>IDENTIFICATION</scope>
</reference>
<protein>
    <submittedName>
        <fullName evidence="2">Uncharacterized protein</fullName>
    </submittedName>
</protein>
<organism evidence="1 2">
    <name type="scientific">Ditylenchus dipsaci</name>
    <dbReference type="NCBI Taxonomy" id="166011"/>
    <lineage>
        <taxon>Eukaryota</taxon>
        <taxon>Metazoa</taxon>
        <taxon>Ecdysozoa</taxon>
        <taxon>Nematoda</taxon>
        <taxon>Chromadorea</taxon>
        <taxon>Rhabditida</taxon>
        <taxon>Tylenchina</taxon>
        <taxon>Tylenchomorpha</taxon>
        <taxon>Sphaerularioidea</taxon>
        <taxon>Anguinidae</taxon>
        <taxon>Anguininae</taxon>
        <taxon>Ditylenchus</taxon>
    </lineage>
</organism>
<proteinExistence type="predicted"/>